<keyword evidence="2" id="KW-1185">Reference proteome</keyword>
<evidence type="ECO:0000313" key="1">
    <source>
        <dbReference type="EMBL" id="KAJ9107292.1"/>
    </source>
</evidence>
<protein>
    <submittedName>
        <fullName evidence="1">Uncharacterized protein</fullName>
    </submittedName>
</protein>
<reference evidence="1" key="1">
    <citation type="submission" date="2023-04" db="EMBL/GenBank/DDBJ databases">
        <title>Draft Genome sequencing of Naganishia species isolated from polar environments using Oxford Nanopore Technology.</title>
        <authorList>
            <person name="Leo P."/>
            <person name="Venkateswaran K."/>
        </authorList>
    </citation>
    <scope>NUCLEOTIDE SEQUENCE</scope>
    <source>
        <strain evidence="1">MNA-CCFEE 5423</strain>
    </source>
</reference>
<accession>A0ACC2W861</accession>
<dbReference type="Proteomes" id="UP001227268">
    <property type="component" value="Unassembled WGS sequence"/>
</dbReference>
<organism evidence="1 2">
    <name type="scientific">Naganishia friedmannii</name>
    <dbReference type="NCBI Taxonomy" id="89922"/>
    <lineage>
        <taxon>Eukaryota</taxon>
        <taxon>Fungi</taxon>
        <taxon>Dikarya</taxon>
        <taxon>Basidiomycota</taxon>
        <taxon>Agaricomycotina</taxon>
        <taxon>Tremellomycetes</taxon>
        <taxon>Filobasidiales</taxon>
        <taxon>Filobasidiaceae</taxon>
        <taxon>Naganishia</taxon>
    </lineage>
</organism>
<sequence>MSRSPSHSPPPKRSPKSTPFLCRIFTKAGAYHSIDLFQEAHTLPLSDEKTSTLSTLLASLYPSLPVALQAPGCKYSFRTIYFDPRATITHDDRDRDRDRERNRDNDARAVRPWKSRELGRIDGRDVIRGCGEIEGAKTLEDLRYTPGDYLCLSIHPPTSFPPQQQQQHDTASFQNQNQNQNQNAPHQTTSSMRINPRASFGSNSIPAPAGGESWIDARNTSRNQPRSGGNGGFGIRGRGAVAASNDQPTSSNGWNNSNNGNGTGNKSGKTEDNDDGRGAVARPVPRGERERGEGQGGGGGRRSASPMRTANSGW</sequence>
<comment type="caution">
    <text evidence="1">The sequence shown here is derived from an EMBL/GenBank/DDBJ whole genome shotgun (WGS) entry which is preliminary data.</text>
</comment>
<evidence type="ECO:0000313" key="2">
    <source>
        <dbReference type="Proteomes" id="UP001227268"/>
    </source>
</evidence>
<name>A0ACC2W861_9TREE</name>
<proteinExistence type="predicted"/>
<dbReference type="EMBL" id="JASBWT010000002">
    <property type="protein sequence ID" value="KAJ9107292.1"/>
    <property type="molecule type" value="Genomic_DNA"/>
</dbReference>
<gene>
    <name evidence="1" type="ORF">QFC21_000742</name>
</gene>